<evidence type="ECO:0000256" key="9">
    <source>
        <dbReference type="ARBA" id="ARBA00039086"/>
    </source>
</evidence>
<evidence type="ECO:0000256" key="7">
    <source>
        <dbReference type="ARBA" id="ARBA00036823"/>
    </source>
</evidence>
<keyword evidence="5" id="KW-0413">Isomerase</keyword>
<evidence type="ECO:0000256" key="12">
    <source>
        <dbReference type="ARBA" id="ARBA00042730"/>
    </source>
</evidence>
<evidence type="ECO:0000256" key="5">
    <source>
        <dbReference type="ARBA" id="ARBA00023235"/>
    </source>
</evidence>
<keyword evidence="3" id="KW-0202">Cytokine</keyword>
<gene>
    <name evidence="13" type="ORF">SFRICE_038115</name>
</gene>
<protein>
    <recommendedName>
        <fullName evidence="12">L-dopachrome isomerase</fullName>
        <ecNumber evidence="9">5.3.2.1</ecNumber>
        <ecNumber evidence="8">5.3.3.12</ecNumber>
    </recommendedName>
    <alternativeName>
        <fullName evidence="10">L-dopachrome tautomerase</fullName>
    </alternativeName>
    <alternativeName>
        <fullName evidence="11">Phenylpyruvate tautomerase</fullName>
    </alternativeName>
</protein>
<evidence type="ECO:0000256" key="4">
    <source>
        <dbReference type="ARBA" id="ARBA00022525"/>
    </source>
</evidence>
<dbReference type="GO" id="GO:0050178">
    <property type="term" value="F:phenylpyruvate tautomerase activity"/>
    <property type="evidence" value="ECO:0007669"/>
    <property type="project" value="UniProtKB-EC"/>
</dbReference>
<dbReference type="PANTHER" id="PTHR11954">
    <property type="entry name" value="D-DOPACHROME DECARBOXYLASE"/>
    <property type="match status" value="1"/>
</dbReference>
<evidence type="ECO:0000313" key="13">
    <source>
        <dbReference type="EMBL" id="SOQ47961.1"/>
    </source>
</evidence>
<dbReference type="Gene3D" id="3.30.429.10">
    <property type="entry name" value="Macrophage Migration Inhibitory Factor"/>
    <property type="match status" value="1"/>
</dbReference>
<dbReference type="AlphaFoldDB" id="A0A2H1W4E5"/>
<dbReference type="Pfam" id="PF01187">
    <property type="entry name" value="MIF"/>
    <property type="match status" value="1"/>
</dbReference>
<accession>A0A2H1W4E5</accession>
<dbReference type="SUPFAM" id="SSF55331">
    <property type="entry name" value="Tautomerase/MIF"/>
    <property type="match status" value="1"/>
</dbReference>
<sequence>MPHFRIETNVPRSQIPATFVQKAVPVLAKALGKPEQYCVVSIIPDVQMSFGGSTEPCAIANLMSIGALGVEQNKKHAKVLFELVEQELGVKSDRPPVPALGGRDGPMAQGDKFWGALMPPPMGSA</sequence>
<comment type="subcellular location">
    <subcellularLocation>
        <location evidence="1">Secreted</location>
    </subcellularLocation>
</comment>
<dbReference type="InterPro" id="IPR014347">
    <property type="entry name" value="Tautomerase/MIF_sf"/>
</dbReference>
<dbReference type="GO" id="GO:0004167">
    <property type="term" value="F:dopachrome isomerase activity"/>
    <property type="evidence" value="ECO:0007669"/>
    <property type="project" value="UniProtKB-EC"/>
</dbReference>
<comment type="similarity">
    <text evidence="2">Belongs to the MIF family.</text>
</comment>
<evidence type="ECO:0000256" key="11">
    <source>
        <dbReference type="ARBA" id="ARBA00041912"/>
    </source>
</evidence>
<keyword evidence="4" id="KW-0964">Secreted</keyword>
<dbReference type="EC" id="5.3.2.1" evidence="9"/>
<evidence type="ECO:0000256" key="1">
    <source>
        <dbReference type="ARBA" id="ARBA00004613"/>
    </source>
</evidence>
<dbReference type="InterPro" id="IPR001398">
    <property type="entry name" value="Macrophage_inhib_fac"/>
</dbReference>
<dbReference type="InterPro" id="IPR019829">
    <property type="entry name" value="Macrophage_inhib_fac_CS"/>
</dbReference>
<proteinExistence type="inferred from homology"/>
<dbReference type="EMBL" id="ODYU01006272">
    <property type="protein sequence ID" value="SOQ47961.1"/>
    <property type="molecule type" value="Genomic_DNA"/>
</dbReference>
<organism evidence="13">
    <name type="scientific">Spodoptera frugiperda</name>
    <name type="common">Fall armyworm</name>
    <dbReference type="NCBI Taxonomy" id="7108"/>
    <lineage>
        <taxon>Eukaryota</taxon>
        <taxon>Metazoa</taxon>
        <taxon>Ecdysozoa</taxon>
        <taxon>Arthropoda</taxon>
        <taxon>Hexapoda</taxon>
        <taxon>Insecta</taxon>
        <taxon>Pterygota</taxon>
        <taxon>Neoptera</taxon>
        <taxon>Endopterygota</taxon>
        <taxon>Lepidoptera</taxon>
        <taxon>Glossata</taxon>
        <taxon>Ditrysia</taxon>
        <taxon>Noctuoidea</taxon>
        <taxon>Noctuidae</taxon>
        <taxon>Amphipyrinae</taxon>
        <taxon>Spodoptera</taxon>
    </lineage>
</organism>
<reference evidence="13" key="1">
    <citation type="submission" date="2016-07" db="EMBL/GenBank/DDBJ databases">
        <authorList>
            <person name="Bretaudeau A."/>
        </authorList>
    </citation>
    <scope>NUCLEOTIDE SEQUENCE</scope>
    <source>
        <strain evidence="13">Rice</strain>
        <tissue evidence="13">Whole body</tissue>
    </source>
</reference>
<comment type="catalytic activity">
    <reaction evidence="6">
        <text>3-phenylpyruvate = enol-phenylpyruvate</text>
        <dbReference type="Rhea" id="RHEA:17097"/>
        <dbReference type="ChEBI" id="CHEBI:16815"/>
        <dbReference type="ChEBI" id="CHEBI:18005"/>
        <dbReference type="EC" id="5.3.2.1"/>
    </reaction>
</comment>
<evidence type="ECO:0000256" key="3">
    <source>
        <dbReference type="ARBA" id="ARBA00022514"/>
    </source>
</evidence>
<dbReference type="PANTHER" id="PTHR11954:SF6">
    <property type="entry name" value="MACROPHAGE MIGRATION INHIBITORY FACTOR"/>
    <property type="match status" value="1"/>
</dbReference>
<evidence type="ECO:0000256" key="10">
    <source>
        <dbReference type="ARBA" id="ARBA00041631"/>
    </source>
</evidence>
<evidence type="ECO:0000256" key="2">
    <source>
        <dbReference type="ARBA" id="ARBA00005851"/>
    </source>
</evidence>
<evidence type="ECO:0000256" key="8">
    <source>
        <dbReference type="ARBA" id="ARBA00038932"/>
    </source>
</evidence>
<dbReference type="GO" id="GO:0005615">
    <property type="term" value="C:extracellular space"/>
    <property type="evidence" value="ECO:0007669"/>
    <property type="project" value="UniProtKB-KW"/>
</dbReference>
<evidence type="ECO:0000256" key="6">
    <source>
        <dbReference type="ARBA" id="ARBA00036735"/>
    </source>
</evidence>
<comment type="catalytic activity">
    <reaction evidence="7">
        <text>L-dopachrome = 5,6-dihydroxyindole-2-carboxylate</text>
        <dbReference type="Rhea" id="RHEA:13041"/>
        <dbReference type="ChEBI" id="CHEBI:16875"/>
        <dbReference type="ChEBI" id="CHEBI:57509"/>
        <dbReference type="EC" id="5.3.3.12"/>
    </reaction>
</comment>
<dbReference type="GO" id="GO:0005125">
    <property type="term" value="F:cytokine activity"/>
    <property type="evidence" value="ECO:0007669"/>
    <property type="project" value="UniProtKB-KW"/>
</dbReference>
<dbReference type="PROSITE" id="PS01158">
    <property type="entry name" value="MIF"/>
    <property type="match status" value="1"/>
</dbReference>
<dbReference type="EC" id="5.3.3.12" evidence="8"/>
<name>A0A2H1W4E5_SPOFR</name>